<dbReference type="Gene3D" id="3.40.50.12780">
    <property type="entry name" value="N-terminal domain of ligase-like"/>
    <property type="match status" value="1"/>
</dbReference>
<reference evidence="5" key="2">
    <citation type="submission" date="2014-05" db="EMBL/GenBank/DDBJ databases">
        <title>The genome and life-stage specific transcriptomes of Globodera pallida elucidate key aspects of plant parasitism by a cyst nematode.</title>
        <authorList>
            <person name="Cotton J.A."/>
            <person name="Lilley C.J."/>
            <person name="Jones L.M."/>
            <person name="Kikuchi T."/>
            <person name="Reid A.J."/>
            <person name="Thorpe P."/>
            <person name="Tsai I.J."/>
            <person name="Beasley H."/>
            <person name="Blok V."/>
            <person name="Cock P.J.A."/>
            <person name="Van den Akker S.E."/>
            <person name="Holroyd N."/>
            <person name="Hunt M."/>
            <person name="Mantelin S."/>
            <person name="Naghra H."/>
            <person name="Pain A."/>
            <person name="Palomares-Rius J.E."/>
            <person name="Zarowiecki M."/>
            <person name="Berriman M."/>
            <person name="Jones J.T."/>
            <person name="Urwin P.E."/>
        </authorList>
    </citation>
    <scope>NUCLEOTIDE SEQUENCE [LARGE SCALE GENOMIC DNA]</scope>
    <source>
        <strain evidence="5">Lindley</strain>
    </source>
</reference>
<keyword evidence="2" id="KW-0443">Lipid metabolism</keyword>
<evidence type="ECO:0000313" key="5">
    <source>
        <dbReference type="Proteomes" id="UP000050741"/>
    </source>
</evidence>
<keyword evidence="5" id="KW-1185">Reference proteome</keyword>
<dbReference type="PANTHER" id="PTHR43272:SF107">
    <property type="entry name" value="LONG-CHAIN-FATTY-ACID--COA LIGASE 5"/>
    <property type="match status" value="1"/>
</dbReference>
<dbReference type="GO" id="GO:0004467">
    <property type="term" value="F:long-chain fatty acid-CoA ligase activity"/>
    <property type="evidence" value="ECO:0007669"/>
    <property type="project" value="UniProtKB-EC"/>
</dbReference>
<keyword evidence="2" id="KW-0276">Fatty acid metabolism</keyword>
<organism evidence="5 6">
    <name type="scientific">Globodera pallida</name>
    <name type="common">Potato cyst nematode worm</name>
    <name type="synonym">Heterodera pallida</name>
    <dbReference type="NCBI Taxonomy" id="36090"/>
    <lineage>
        <taxon>Eukaryota</taxon>
        <taxon>Metazoa</taxon>
        <taxon>Ecdysozoa</taxon>
        <taxon>Nematoda</taxon>
        <taxon>Chromadorea</taxon>
        <taxon>Rhabditida</taxon>
        <taxon>Tylenchina</taxon>
        <taxon>Tylenchomorpha</taxon>
        <taxon>Tylenchoidea</taxon>
        <taxon>Heteroderidae</taxon>
        <taxon>Heteroderinae</taxon>
        <taxon>Globodera</taxon>
    </lineage>
</organism>
<dbReference type="Proteomes" id="UP000050741">
    <property type="component" value="Unassembled WGS sequence"/>
</dbReference>
<proteinExistence type="predicted"/>
<reference evidence="6" key="3">
    <citation type="submission" date="2016-06" db="UniProtKB">
        <authorList>
            <consortium name="WormBaseParasite"/>
        </authorList>
    </citation>
    <scope>IDENTIFICATION</scope>
</reference>
<dbReference type="WBParaSite" id="GPLIN_001115400">
    <property type="protein sequence ID" value="GPLIN_001115400"/>
    <property type="gene ID" value="GPLIN_001115400"/>
</dbReference>
<protein>
    <recommendedName>
        <fullName evidence="3">long-chain-fatty-acid--CoA ligase</fullName>
        <ecNumber evidence="3">6.2.1.3</ecNumber>
    </recommendedName>
</protein>
<dbReference type="EC" id="6.2.1.3" evidence="3"/>
<dbReference type="Pfam" id="PF00501">
    <property type="entry name" value="AMP-binding"/>
    <property type="match status" value="1"/>
</dbReference>
<dbReference type="GO" id="GO:0005783">
    <property type="term" value="C:endoplasmic reticulum"/>
    <property type="evidence" value="ECO:0007669"/>
    <property type="project" value="TreeGrafter"/>
</dbReference>
<evidence type="ECO:0000259" key="4">
    <source>
        <dbReference type="Pfam" id="PF00501"/>
    </source>
</evidence>
<accession>A0A183CE50</accession>
<evidence type="ECO:0000256" key="3">
    <source>
        <dbReference type="ARBA" id="ARBA00026121"/>
    </source>
</evidence>
<dbReference type="InterPro" id="IPR000873">
    <property type="entry name" value="AMP-dep_synth/lig_dom"/>
</dbReference>
<dbReference type="AlphaFoldDB" id="A0A183CE50"/>
<sequence>MPVVPPVLNRIYDNIMAEANKSILSRLVLDAAVRLKTREVNNWIMRNNSCSIKLCSRRSAKHWAVVSSYGQTECVAAATISIEGDSIPDHVGVPAPCCAIKLLDVPEQNYFARDGAGEVCVKGPNVFRGYYKMPEAVDADEWLHTGDIGRWTQQGTLKIVDRKKHE</sequence>
<dbReference type="SUPFAM" id="SSF56801">
    <property type="entry name" value="Acetyl-CoA synthetase-like"/>
    <property type="match status" value="1"/>
</dbReference>
<dbReference type="GO" id="GO:0016020">
    <property type="term" value="C:membrane"/>
    <property type="evidence" value="ECO:0007669"/>
    <property type="project" value="TreeGrafter"/>
</dbReference>
<dbReference type="InterPro" id="IPR042099">
    <property type="entry name" value="ANL_N_sf"/>
</dbReference>
<feature type="domain" description="AMP-dependent synthetase/ligase" evidence="4">
    <location>
        <begin position="1"/>
        <end position="131"/>
    </location>
</feature>
<reference evidence="5" key="1">
    <citation type="submission" date="2013-12" db="EMBL/GenBank/DDBJ databases">
        <authorList>
            <person name="Aslett M."/>
        </authorList>
    </citation>
    <scope>NUCLEOTIDE SEQUENCE [LARGE SCALE GENOMIC DNA]</scope>
    <source>
        <strain evidence="5">Lindley</strain>
    </source>
</reference>
<dbReference type="PANTHER" id="PTHR43272">
    <property type="entry name" value="LONG-CHAIN-FATTY-ACID--COA LIGASE"/>
    <property type="match status" value="1"/>
</dbReference>
<name>A0A183CE50_GLOPA</name>
<evidence type="ECO:0000256" key="1">
    <source>
        <dbReference type="ARBA" id="ARBA00022598"/>
    </source>
</evidence>
<evidence type="ECO:0000256" key="2">
    <source>
        <dbReference type="ARBA" id="ARBA00022832"/>
    </source>
</evidence>
<evidence type="ECO:0000313" key="6">
    <source>
        <dbReference type="WBParaSite" id="GPLIN_001115400"/>
    </source>
</evidence>
<keyword evidence="1" id="KW-0436">Ligase</keyword>